<dbReference type="Proteomes" id="UP000837803">
    <property type="component" value="Unassembled WGS sequence"/>
</dbReference>
<reference evidence="1" key="1">
    <citation type="submission" date="2021-12" db="EMBL/GenBank/DDBJ databases">
        <authorList>
            <person name="Rodrigo-Torres L."/>
            <person name="Arahal R. D."/>
            <person name="Lucena T."/>
        </authorList>
    </citation>
    <scope>NUCLEOTIDE SEQUENCE</scope>
    <source>
        <strain evidence="1">CECT 8419</strain>
    </source>
</reference>
<dbReference type="EC" id="2.7.1.170" evidence="1"/>
<dbReference type="PANTHER" id="PTHR30605:SF0">
    <property type="entry name" value="ANHYDRO-N-ACETYLMURAMIC ACID KINASE"/>
    <property type="match status" value="1"/>
</dbReference>
<dbReference type="RefSeq" id="WP_238751622.1">
    <property type="nucleotide sequence ID" value="NZ_CAKLPZ010000003.1"/>
</dbReference>
<name>A0ABN8F4A9_9BACT</name>
<accession>A0ABN8F4A9</accession>
<gene>
    <name evidence="1" type="primary">anmK</name>
    <name evidence="1" type="ORF">LEM8419_02679</name>
</gene>
<dbReference type="Pfam" id="PF03702">
    <property type="entry name" value="AnmK"/>
    <property type="match status" value="1"/>
</dbReference>
<keyword evidence="1" id="KW-0808">Transferase</keyword>
<protein>
    <submittedName>
        <fullName evidence="1">Anhydro-N-acetylmuramic acid kinase</fullName>
        <ecNumber evidence="1">2.7.1.170</ecNumber>
    </submittedName>
</protein>
<comment type="caution">
    <text evidence="1">The sequence shown here is derived from an EMBL/GenBank/DDBJ whole genome shotgun (WGS) entry which is preliminary data.</text>
</comment>
<dbReference type="SUPFAM" id="SSF53067">
    <property type="entry name" value="Actin-like ATPase domain"/>
    <property type="match status" value="1"/>
</dbReference>
<keyword evidence="2" id="KW-1185">Reference proteome</keyword>
<evidence type="ECO:0000313" key="1">
    <source>
        <dbReference type="EMBL" id="CAH1001773.1"/>
    </source>
</evidence>
<dbReference type="EMBL" id="CAKLPZ010000003">
    <property type="protein sequence ID" value="CAH1001773.1"/>
    <property type="molecule type" value="Genomic_DNA"/>
</dbReference>
<dbReference type="InterPro" id="IPR005338">
    <property type="entry name" value="Anhydro_N_Ac-Mur_kinase"/>
</dbReference>
<sequence>MSGSSLDGLDLACCSFTLAARPPLHIADWSIDAATTIAYPPEWKERLRQATTLTTPQTCELHAALGTYIGQQAATFLTQHPELRPTLVGCHGHTTHHDPAQGYSIQLGDGAHIARQLQLPVVTELRSADIAAGGQGAPLAPVADRYLFPTHQAFLNLGGIANFSIRTAGDQFVAGDVTGCCQILDRLAAERGLAYDAGGALARSGNWLPQLADSLDTLPYHRQPYPKSLSNQWVVQQLWPLVRDTQASVPDRLHTFTTWLARTIAHDLLQVSAGAAAGAQQLLVSGGGARNTFLVDQLTAALQPMRVAVADGLAGDYKEAALIALCALLRQQGLPNSLASATGARHDTINGALHAA</sequence>
<evidence type="ECO:0000313" key="2">
    <source>
        <dbReference type="Proteomes" id="UP000837803"/>
    </source>
</evidence>
<proteinExistence type="predicted"/>
<organism evidence="1 2">
    <name type="scientific">Neolewinella maritima</name>
    <dbReference type="NCBI Taxonomy" id="1383882"/>
    <lineage>
        <taxon>Bacteria</taxon>
        <taxon>Pseudomonadati</taxon>
        <taxon>Bacteroidota</taxon>
        <taxon>Saprospiria</taxon>
        <taxon>Saprospirales</taxon>
        <taxon>Lewinellaceae</taxon>
        <taxon>Neolewinella</taxon>
    </lineage>
</organism>
<dbReference type="Gene3D" id="3.30.420.40">
    <property type="match status" value="2"/>
</dbReference>
<dbReference type="GO" id="GO:0016301">
    <property type="term" value="F:kinase activity"/>
    <property type="evidence" value="ECO:0007669"/>
    <property type="project" value="UniProtKB-KW"/>
</dbReference>
<dbReference type="InterPro" id="IPR043129">
    <property type="entry name" value="ATPase_NBD"/>
</dbReference>
<dbReference type="PANTHER" id="PTHR30605">
    <property type="entry name" value="ANHYDRO-N-ACETYLMURAMIC ACID KINASE"/>
    <property type="match status" value="1"/>
</dbReference>
<keyword evidence="1" id="KW-0418">Kinase</keyword>